<accession>A0ABW3N228</accession>
<evidence type="ECO:0000313" key="1">
    <source>
        <dbReference type="EMBL" id="MFD1055904.1"/>
    </source>
</evidence>
<evidence type="ECO:0008006" key="3">
    <source>
        <dbReference type="Google" id="ProtNLM"/>
    </source>
</evidence>
<dbReference type="Proteomes" id="UP001597046">
    <property type="component" value="Unassembled WGS sequence"/>
</dbReference>
<dbReference type="EMBL" id="JBHTKH010000012">
    <property type="protein sequence ID" value="MFD1055904.1"/>
    <property type="molecule type" value="Genomic_DNA"/>
</dbReference>
<protein>
    <recommendedName>
        <fullName evidence="3">Tetratricopeptide repeat protein</fullName>
    </recommendedName>
</protein>
<comment type="caution">
    <text evidence="1">The sequence shown here is derived from an EMBL/GenBank/DDBJ whole genome shotgun (WGS) entry which is preliminary data.</text>
</comment>
<evidence type="ECO:0000313" key="2">
    <source>
        <dbReference type="Proteomes" id="UP001597046"/>
    </source>
</evidence>
<sequence length="362" mass="38526">MRRFAAEVVRNGGVAPEGTSLKRMFAYWESGARAVTVPVYQQAFISLYAAPPEALGFVPADESGRVADLRERPLEIVAVDQGLVDIFEAQTQSLRLLDRRLGSAVQAAQAEAHVRQIEAVLRRSVGSKRAALARAFAEAAALAGWQALDRADVTSAWELHESAKSAALEGEDESIAAHVFAQQGLVLLDAEQPTLAMDSVKTAATRAGAAPPVMRAWLAAALAECHAALGDADDARRRLDEADSHLAAAVVDGSELPYLMLSEEHLHRWRAHCMAELGDLEAVDAAAAASPAEGDSVRAATALHTDLASAYLNAGDLEAAAVEAGVALRMAERYGSARQRKRSVAILSRCQREVVQQPDQGP</sequence>
<proteinExistence type="predicted"/>
<dbReference type="RefSeq" id="WP_386053935.1">
    <property type="nucleotide sequence ID" value="NZ_JBHTKH010000012.1"/>
</dbReference>
<organism evidence="1 2">
    <name type="scientific">Terrabacter terrigena</name>
    <dbReference type="NCBI Taxonomy" id="574718"/>
    <lineage>
        <taxon>Bacteria</taxon>
        <taxon>Bacillati</taxon>
        <taxon>Actinomycetota</taxon>
        <taxon>Actinomycetes</taxon>
        <taxon>Micrococcales</taxon>
        <taxon>Intrasporangiaceae</taxon>
        <taxon>Terrabacter</taxon>
    </lineage>
</organism>
<reference evidence="2" key="1">
    <citation type="journal article" date="2019" name="Int. J. Syst. Evol. Microbiol.">
        <title>The Global Catalogue of Microorganisms (GCM) 10K type strain sequencing project: providing services to taxonomists for standard genome sequencing and annotation.</title>
        <authorList>
            <consortium name="The Broad Institute Genomics Platform"/>
            <consortium name="The Broad Institute Genome Sequencing Center for Infectious Disease"/>
            <person name="Wu L."/>
            <person name="Ma J."/>
        </authorList>
    </citation>
    <scope>NUCLEOTIDE SEQUENCE [LARGE SCALE GENOMIC DNA]</scope>
    <source>
        <strain evidence="2">CCUG 57508</strain>
    </source>
</reference>
<keyword evidence="2" id="KW-1185">Reference proteome</keyword>
<name>A0ABW3N228_9MICO</name>
<gene>
    <name evidence="1" type="ORF">ACFQ2V_16445</name>
</gene>